<name>A0A921ITL3_9ACTN</name>
<dbReference type="PANTHER" id="PTHR34986:SF1">
    <property type="entry name" value="PROTEIN YIAL"/>
    <property type="match status" value="1"/>
</dbReference>
<dbReference type="GO" id="GO:0005829">
    <property type="term" value="C:cytosol"/>
    <property type="evidence" value="ECO:0007669"/>
    <property type="project" value="TreeGrafter"/>
</dbReference>
<evidence type="ECO:0000313" key="2">
    <source>
        <dbReference type="Proteomes" id="UP000753256"/>
    </source>
</evidence>
<dbReference type="EMBL" id="DYUZ01000014">
    <property type="protein sequence ID" value="HJG36868.1"/>
    <property type="molecule type" value="Genomic_DNA"/>
</dbReference>
<proteinExistence type="predicted"/>
<dbReference type="InterPro" id="IPR037012">
    <property type="entry name" value="NanQ/TabA/YiaL_sf"/>
</dbReference>
<reference evidence="1" key="2">
    <citation type="submission" date="2021-09" db="EMBL/GenBank/DDBJ databases">
        <authorList>
            <person name="Gilroy R."/>
        </authorList>
    </citation>
    <scope>NUCLEOTIDE SEQUENCE</scope>
    <source>
        <strain evidence="1">ChiHjej13B12-9602</strain>
    </source>
</reference>
<dbReference type="SUPFAM" id="SSF51197">
    <property type="entry name" value="Clavaminate synthase-like"/>
    <property type="match status" value="1"/>
</dbReference>
<comment type="caution">
    <text evidence="1">The sequence shown here is derived from an EMBL/GenBank/DDBJ whole genome shotgun (WGS) entry which is preliminary data.</text>
</comment>
<dbReference type="PANTHER" id="PTHR34986">
    <property type="entry name" value="EVOLVED BETA-GALACTOSIDASE SUBUNIT BETA"/>
    <property type="match status" value="1"/>
</dbReference>
<dbReference type="InterPro" id="IPR004375">
    <property type="entry name" value="NanQ/TabA/YiaL"/>
</dbReference>
<dbReference type="Gene3D" id="2.60.120.370">
    <property type="entry name" value="YhcH/YjgK/YiaL"/>
    <property type="match status" value="1"/>
</dbReference>
<dbReference type="Proteomes" id="UP000753256">
    <property type="component" value="Unassembled WGS sequence"/>
</dbReference>
<reference evidence="1" key="1">
    <citation type="journal article" date="2021" name="PeerJ">
        <title>Extensive microbial diversity within the chicken gut microbiome revealed by metagenomics and culture.</title>
        <authorList>
            <person name="Gilroy R."/>
            <person name="Ravi A."/>
            <person name="Getino M."/>
            <person name="Pursley I."/>
            <person name="Horton D.L."/>
            <person name="Alikhan N.F."/>
            <person name="Baker D."/>
            <person name="Gharbi K."/>
            <person name="Hall N."/>
            <person name="Watson M."/>
            <person name="Adriaenssens E.M."/>
            <person name="Foster-Nyarko E."/>
            <person name="Jarju S."/>
            <person name="Secka A."/>
            <person name="Antonio M."/>
            <person name="Oren A."/>
            <person name="Chaudhuri R.R."/>
            <person name="La Ragione R."/>
            <person name="Hildebrand F."/>
            <person name="Pallen M.J."/>
        </authorList>
    </citation>
    <scope>NUCLEOTIDE SEQUENCE</scope>
    <source>
        <strain evidence="1">ChiHjej13B12-9602</strain>
    </source>
</reference>
<dbReference type="Pfam" id="PF04074">
    <property type="entry name" value="DUF386"/>
    <property type="match status" value="1"/>
</dbReference>
<protein>
    <submittedName>
        <fullName evidence="1">YhcH/YjgK/YiaL family protein</fullName>
    </submittedName>
</protein>
<dbReference type="NCBIfam" id="TIGR00022">
    <property type="entry name" value="YhcH/YjgK/YiaL family protein"/>
    <property type="match status" value="1"/>
</dbReference>
<sequence length="165" mass="18422">MIYDGLSAIGRYRGIARGLDVLIDWLDEHDVAELPLGITQIDGERVFANVMDAKTKDLEDARFEVHRRYHDVQIDLVGAERFRTTPGAVEPIAEFDEGADKGYCQPAPGNDDLLEGTLDHGRFAIFWVGEPHSPNLVLPGAEPGDIKKICFKVLADRFWEEVSAE</sequence>
<evidence type="ECO:0000313" key="1">
    <source>
        <dbReference type="EMBL" id="HJG36868.1"/>
    </source>
</evidence>
<dbReference type="AlphaFoldDB" id="A0A921ITL3"/>
<organism evidence="1 2">
    <name type="scientific">Enorma phocaeensis</name>
    <dbReference type="NCBI Taxonomy" id="1871019"/>
    <lineage>
        <taxon>Bacteria</taxon>
        <taxon>Bacillati</taxon>
        <taxon>Actinomycetota</taxon>
        <taxon>Coriobacteriia</taxon>
        <taxon>Coriobacteriales</taxon>
        <taxon>Coriobacteriaceae</taxon>
        <taxon>Enorma</taxon>
    </lineage>
</organism>
<accession>A0A921ITL3</accession>
<dbReference type="RefSeq" id="WP_273189286.1">
    <property type="nucleotide sequence ID" value="NZ_DYUZ01000014.1"/>
</dbReference>
<gene>
    <name evidence="1" type="ORF">K8V70_03250</name>
</gene>